<dbReference type="GO" id="GO:0006207">
    <property type="term" value="P:'de novo' pyrimidine nucleobase biosynthetic process"/>
    <property type="evidence" value="ECO:0007669"/>
    <property type="project" value="InterPro"/>
</dbReference>
<feature type="binding site" evidence="9 11">
    <location>
        <position position="35"/>
    </location>
    <ligand>
        <name>substrate</name>
    </ligand>
</feature>
<sequence length="239" mass="24434">MPDPKARLAIALDYPDAQQALKLVDTLGHTCQWFKIGMELYYAAGNTIVRELRDRGFDVFLDLKLHDIPNTVAGAVRSATQAGAGLLTIHASGGSAMMAAAAEAARAPGGPRLLAVTVLTSMDAAQLTGTGITVSPADQVLRLAKLATQSGIDGFVCSAEEVAAVRAATGPDTLLVIPGIRPAGAALGDQKRIATPAQAIAAGASMLVVGRPITQAPDPAAAARAILDEIAKAEAPLKK</sequence>
<dbReference type="NCBIfam" id="TIGR01740">
    <property type="entry name" value="pyrF"/>
    <property type="match status" value="1"/>
</dbReference>
<comment type="subunit">
    <text evidence="3 9">Homodimer.</text>
</comment>
<dbReference type="PANTHER" id="PTHR32119">
    <property type="entry name" value="OROTIDINE 5'-PHOSPHATE DECARBOXYLASE"/>
    <property type="match status" value="1"/>
</dbReference>
<evidence type="ECO:0000256" key="9">
    <source>
        <dbReference type="HAMAP-Rule" id="MF_01200"/>
    </source>
</evidence>
<dbReference type="EC" id="4.1.1.23" evidence="9"/>
<dbReference type="InterPro" id="IPR013785">
    <property type="entry name" value="Aldolase_TIM"/>
</dbReference>
<dbReference type="PANTHER" id="PTHR32119:SF2">
    <property type="entry name" value="OROTIDINE 5'-PHOSPHATE DECARBOXYLASE"/>
    <property type="match status" value="1"/>
</dbReference>
<dbReference type="Gene3D" id="3.20.20.70">
    <property type="entry name" value="Aldolase class I"/>
    <property type="match status" value="1"/>
</dbReference>
<evidence type="ECO:0000259" key="13">
    <source>
        <dbReference type="SMART" id="SM00934"/>
    </source>
</evidence>
<evidence type="ECO:0000256" key="5">
    <source>
        <dbReference type="ARBA" id="ARBA00022975"/>
    </source>
</evidence>
<keyword evidence="6 9" id="KW-0456">Lyase</keyword>
<feature type="active site" description="Proton donor" evidence="9">
    <location>
        <position position="64"/>
    </location>
</feature>
<evidence type="ECO:0000256" key="3">
    <source>
        <dbReference type="ARBA" id="ARBA00011738"/>
    </source>
</evidence>
<evidence type="ECO:0000256" key="8">
    <source>
        <dbReference type="ARBA" id="ARBA00061012"/>
    </source>
</evidence>
<keyword evidence="4 9" id="KW-0210">Decarboxylase</keyword>
<feature type="binding site" evidence="9 11">
    <location>
        <position position="13"/>
    </location>
    <ligand>
        <name>substrate</name>
    </ligand>
</feature>
<dbReference type="CDD" id="cd04725">
    <property type="entry name" value="OMP_decarboxylase_like"/>
    <property type="match status" value="1"/>
</dbReference>
<dbReference type="InterPro" id="IPR011060">
    <property type="entry name" value="RibuloseP-bd_barrel"/>
</dbReference>
<feature type="domain" description="Orotidine 5'-phosphate decarboxylase" evidence="13">
    <location>
        <begin position="7"/>
        <end position="226"/>
    </location>
</feature>
<comment type="pathway">
    <text evidence="2 9 12">Pyrimidine metabolism; UMP biosynthesis via de novo pathway; UMP from orotate: step 2/2.</text>
</comment>
<feature type="active site" description="For OMPdecase activity" evidence="10">
    <location>
        <position position="64"/>
    </location>
</feature>
<evidence type="ECO:0000256" key="11">
    <source>
        <dbReference type="PIRSR" id="PIRSR614732-2"/>
    </source>
</evidence>
<dbReference type="GO" id="GO:0004590">
    <property type="term" value="F:orotidine-5'-phosphate decarboxylase activity"/>
    <property type="evidence" value="ECO:0007669"/>
    <property type="project" value="UniProtKB-UniRule"/>
</dbReference>
<evidence type="ECO:0000256" key="10">
    <source>
        <dbReference type="PIRSR" id="PIRSR614732-1"/>
    </source>
</evidence>
<evidence type="ECO:0000256" key="1">
    <source>
        <dbReference type="ARBA" id="ARBA00002356"/>
    </source>
</evidence>
<dbReference type="SMART" id="SM00934">
    <property type="entry name" value="OMPdecase"/>
    <property type="match status" value="1"/>
</dbReference>
<dbReference type="PROSITE" id="PS00156">
    <property type="entry name" value="OMPDECASE"/>
    <property type="match status" value="1"/>
</dbReference>
<feature type="active site" description="For OMPdecase activity" evidence="10">
    <location>
        <position position="67"/>
    </location>
</feature>
<name>A0A852VJB9_9BACT</name>
<feature type="binding site" evidence="9 11">
    <location>
        <position position="210"/>
    </location>
    <ligand>
        <name>substrate</name>
    </ligand>
</feature>
<dbReference type="GO" id="GO:0005829">
    <property type="term" value="C:cytosol"/>
    <property type="evidence" value="ECO:0007669"/>
    <property type="project" value="TreeGrafter"/>
</dbReference>
<feature type="binding site" evidence="9 11">
    <location>
        <position position="211"/>
    </location>
    <ligand>
        <name>substrate</name>
    </ligand>
</feature>
<dbReference type="InterPro" id="IPR014732">
    <property type="entry name" value="OMPdecase"/>
</dbReference>
<comment type="similarity">
    <text evidence="8 9">Belongs to the OMP decarboxylase family. Type 1 subfamily.</text>
</comment>
<keyword evidence="5 9" id="KW-0665">Pyrimidine biosynthesis</keyword>
<dbReference type="SUPFAM" id="SSF51366">
    <property type="entry name" value="Ribulose-phoshate binding barrel"/>
    <property type="match status" value="1"/>
</dbReference>
<feature type="binding site" evidence="9 11">
    <location>
        <position position="120"/>
    </location>
    <ligand>
        <name>substrate</name>
    </ligand>
</feature>
<reference evidence="14 15" key="1">
    <citation type="submission" date="2020-07" db="EMBL/GenBank/DDBJ databases">
        <title>Genomic Encyclopedia of Type Strains, Phase IV (KMG-V): Genome sequencing to study the core and pangenomes of soil and plant-associated prokaryotes.</title>
        <authorList>
            <person name="Whitman W."/>
        </authorList>
    </citation>
    <scope>NUCLEOTIDE SEQUENCE [LARGE SCALE GENOMIC DNA]</scope>
    <source>
        <strain evidence="14 15">M8UP22</strain>
    </source>
</reference>
<dbReference type="InterPro" id="IPR018089">
    <property type="entry name" value="OMPdecase_AS"/>
</dbReference>
<dbReference type="InterPro" id="IPR047596">
    <property type="entry name" value="OMPdecase_bac"/>
</dbReference>
<evidence type="ECO:0000256" key="4">
    <source>
        <dbReference type="ARBA" id="ARBA00022793"/>
    </source>
</evidence>
<feature type="binding site" evidence="9">
    <location>
        <begin position="62"/>
        <end position="71"/>
    </location>
    <ligand>
        <name>substrate</name>
    </ligand>
</feature>
<dbReference type="InterPro" id="IPR001754">
    <property type="entry name" value="OMPdeCOase_dom"/>
</dbReference>
<evidence type="ECO:0000313" key="14">
    <source>
        <dbReference type="EMBL" id="NYF89606.1"/>
    </source>
</evidence>
<accession>A0A852VJB9</accession>
<dbReference type="Proteomes" id="UP000564385">
    <property type="component" value="Unassembled WGS sequence"/>
</dbReference>
<feature type="binding site" evidence="9 11">
    <location>
        <position position="181"/>
    </location>
    <ligand>
        <name>substrate</name>
    </ligand>
</feature>
<feature type="active site" description="For OMPdecase activity" evidence="10">
    <location>
        <position position="62"/>
    </location>
</feature>
<dbReference type="HAMAP" id="MF_01200_B">
    <property type="entry name" value="OMPdecase_type1_B"/>
    <property type="match status" value="1"/>
</dbReference>
<dbReference type="Pfam" id="PF00215">
    <property type="entry name" value="OMPdecase"/>
    <property type="match status" value="1"/>
</dbReference>
<evidence type="ECO:0000256" key="6">
    <source>
        <dbReference type="ARBA" id="ARBA00023239"/>
    </source>
</evidence>
<comment type="catalytic activity">
    <reaction evidence="7 9 12">
        <text>orotidine 5'-phosphate + H(+) = UMP + CO2</text>
        <dbReference type="Rhea" id="RHEA:11596"/>
        <dbReference type="ChEBI" id="CHEBI:15378"/>
        <dbReference type="ChEBI" id="CHEBI:16526"/>
        <dbReference type="ChEBI" id="CHEBI:57538"/>
        <dbReference type="ChEBI" id="CHEBI:57865"/>
        <dbReference type="EC" id="4.1.1.23"/>
    </reaction>
</comment>
<dbReference type="GO" id="GO:0044205">
    <property type="term" value="P:'de novo' UMP biosynthetic process"/>
    <property type="evidence" value="ECO:0007669"/>
    <property type="project" value="UniProtKB-UniRule"/>
</dbReference>
<protein>
    <recommendedName>
        <fullName evidence="9">Orotidine 5'-phosphate decarboxylase</fullName>
        <ecNumber evidence="9">4.1.1.23</ecNumber>
    </recommendedName>
    <alternativeName>
        <fullName evidence="9">OMP decarboxylase</fullName>
        <shortName evidence="9">OMPDCase</shortName>
        <shortName evidence="9">OMPdecase</shortName>
    </alternativeName>
</protein>
<dbReference type="UniPathway" id="UPA00070">
    <property type="reaction ID" value="UER00120"/>
</dbReference>
<dbReference type="AlphaFoldDB" id="A0A852VJB9"/>
<dbReference type="NCBIfam" id="NF001273">
    <property type="entry name" value="PRK00230.1"/>
    <property type="match status" value="1"/>
</dbReference>
<proteinExistence type="inferred from homology"/>
<evidence type="ECO:0000256" key="7">
    <source>
        <dbReference type="ARBA" id="ARBA00049157"/>
    </source>
</evidence>
<comment type="function">
    <text evidence="1 9">Catalyzes the decarboxylation of orotidine 5'-monophosphate (OMP) to uridine 5'-monophosphate (UMP).</text>
</comment>
<gene>
    <name evidence="9" type="primary">pyrF</name>
    <name evidence="14" type="ORF">HDF08_001673</name>
</gene>
<evidence type="ECO:0000256" key="2">
    <source>
        <dbReference type="ARBA" id="ARBA00004861"/>
    </source>
</evidence>
<dbReference type="EMBL" id="JACCCU010000001">
    <property type="protein sequence ID" value="NYF89606.1"/>
    <property type="molecule type" value="Genomic_DNA"/>
</dbReference>
<feature type="binding site" evidence="9 11">
    <location>
        <position position="190"/>
    </location>
    <ligand>
        <name>substrate</name>
    </ligand>
</feature>
<organism evidence="14 15">
    <name type="scientific">Tunturiibacter lichenicola</name>
    <dbReference type="NCBI Taxonomy" id="2051959"/>
    <lineage>
        <taxon>Bacteria</taxon>
        <taxon>Pseudomonadati</taxon>
        <taxon>Acidobacteriota</taxon>
        <taxon>Terriglobia</taxon>
        <taxon>Terriglobales</taxon>
        <taxon>Acidobacteriaceae</taxon>
        <taxon>Tunturiibacter</taxon>
    </lineage>
</organism>
<evidence type="ECO:0000313" key="15">
    <source>
        <dbReference type="Proteomes" id="UP000564385"/>
    </source>
</evidence>
<dbReference type="FunFam" id="3.20.20.70:FF:000015">
    <property type="entry name" value="Orotidine 5'-phosphate decarboxylase"/>
    <property type="match status" value="1"/>
</dbReference>
<comment type="caution">
    <text evidence="14">The sequence shown here is derived from an EMBL/GenBank/DDBJ whole genome shotgun (WGS) entry which is preliminary data.</text>
</comment>
<evidence type="ECO:0000256" key="12">
    <source>
        <dbReference type="RuleBase" id="RU000512"/>
    </source>
</evidence>